<keyword evidence="4" id="KW-1015">Disulfide bond</keyword>
<dbReference type="RefSeq" id="XP_055879679.1">
    <property type="nucleotide sequence ID" value="XM_056023704.1"/>
</dbReference>
<evidence type="ECO:0000256" key="6">
    <source>
        <dbReference type="SAM" id="SignalP"/>
    </source>
</evidence>
<accession>A0A9W2ZXL2</accession>
<organism evidence="8 9">
    <name type="scientific">Biomphalaria glabrata</name>
    <name type="common">Bloodfluke planorb</name>
    <name type="synonym">Freshwater snail</name>
    <dbReference type="NCBI Taxonomy" id="6526"/>
    <lineage>
        <taxon>Eukaryota</taxon>
        <taxon>Metazoa</taxon>
        <taxon>Spiralia</taxon>
        <taxon>Lophotrochozoa</taxon>
        <taxon>Mollusca</taxon>
        <taxon>Gastropoda</taxon>
        <taxon>Heterobranchia</taxon>
        <taxon>Euthyneura</taxon>
        <taxon>Panpulmonata</taxon>
        <taxon>Hygrophila</taxon>
        <taxon>Lymnaeoidea</taxon>
        <taxon>Planorbidae</taxon>
        <taxon>Biomphalaria</taxon>
    </lineage>
</organism>
<dbReference type="PANTHER" id="PTHR23301">
    <property type="entry name" value="CHITIN BINDING PERITROPHIN-A"/>
    <property type="match status" value="1"/>
</dbReference>
<evidence type="ECO:0000256" key="3">
    <source>
        <dbReference type="ARBA" id="ARBA00022737"/>
    </source>
</evidence>
<gene>
    <name evidence="9" type="primary">LOC106069618</name>
</gene>
<evidence type="ECO:0000256" key="2">
    <source>
        <dbReference type="ARBA" id="ARBA00022729"/>
    </source>
</evidence>
<dbReference type="Pfam" id="PF01607">
    <property type="entry name" value="CBM_14"/>
    <property type="match status" value="2"/>
</dbReference>
<proteinExistence type="predicted"/>
<protein>
    <submittedName>
        <fullName evidence="9">Peritrophin-1-like</fullName>
    </submittedName>
</protein>
<dbReference type="AlphaFoldDB" id="A0A9W2ZXL2"/>
<dbReference type="PANTHER" id="PTHR23301:SF0">
    <property type="entry name" value="CHITIN-BINDING TYPE-2 DOMAIN-CONTAINING PROTEIN-RELATED"/>
    <property type="match status" value="1"/>
</dbReference>
<dbReference type="GO" id="GO:0008061">
    <property type="term" value="F:chitin binding"/>
    <property type="evidence" value="ECO:0007669"/>
    <property type="project" value="UniProtKB-KW"/>
</dbReference>
<name>A0A9W2ZXL2_BIOGL</name>
<dbReference type="GO" id="GO:0005576">
    <property type="term" value="C:extracellular region"/>
    <property type="evidence" value="ECO:0007669"/>
    <property type="project" value="InterPro"/>
</dbReference>
<dbReference type="InterPro" id="IPR051940">
    <property type="entry name" value="Chitin_bind-dev_reg"/>
</dbReference>
<evidence type="ECO:0000256" key="1">
    <source>
        <dbReference type="ARBA" id="ARBA00022669"/>
    </source>
</evidence>
<dbReference type="InterPro" id="IPR002557">
    <property type="entry name" value="Chitin-bd_dom"/>
</dbReference>
<evidence type="ECO:0000256" key="4">
    <source>
        <dbReference type="ARBA" id="ARBA00023157"/>
    </source>
</evidence>
<feature type="domain" description="Chitin-binding type-2" evidence="7">
    <location>
        <begin position="24"/>
        <end position="83"/>
    </location>
</feature>
<keyword evidence="2 6" id="KW-0732">Signal</keyword>
<dbReference type="OrthoDB" id="6049796at2759"/>
<dbReference type="Gene3D" id="2.170.140.10">
    <property type="entry name" value="Chitin binding domain"/>
    <property type="match status" value="2"/>
</dbReference>
<reference evidence="9" key="1">
    <citation type="submission" date="2025-08" db="UniProtKB">
        <authorList>
            <consortium name="RefSeq"/>
        </authorList>
    </citation>
    <scope>IDENTIFICATION</scope>
</reference>
<keyword evidence="3" id="KW-0677">Repeat</keyword>
<keyword evidence="8" id="KW-1185">Reference proteome</keyword>
<evidence type="ECO:0000256" key="5">
    <source>
        <dbReference type="ARBA" id="ARBA00023180"/>
    </source>
</evidence>
<evidence type="ECO:0000313" key="8">
    <source>
        <dbReference type="Proteomes" id="UP001165740"/>
    </source>
</evidence>
<dbReference type="InterPro" id="IPR036508">
    <property type="entry name" value="Chitin-bd_dom_sf"/>
</dbReference>
<sequence>MFSLELGLLLTAVLAQSMLLVCGQDVCGQNHWAEGTHPHPIDCNKYVTCNNFVTTIHTCSAGESFDPLIRICRNSAQVPACNDQVPTVAPVTLDMRSVCYDYQLPNGIYPDPGSCSHYLECVFGNTYHLACPDGLEFDSKAKLCGEANRINCADNYHFSFTAHLG</sequence>
<dbReference type="SUPFAM" id="SSF57625">
    <property type="entry name" value="Invertebrate chitin-binding proteins"/>
    <property type="match status" value="2"/>
</dbReference>
<keyword evidence="1" id="KW-0147">Chitin-binding</keyword>
<feature type="signal peptide" evidence="6">
    <location>
        <begin position="1"/>
        <end position="15"/>
    </location>
</feature>
<feature type="chain" id="PRO_5040845535" evidence="6">
    <location>
        <begin position="16"/>
        <end position="165"/>
    </location>
</feature>
<dbReference type="GeneID" id="106069618"/>
<dbReference type="SMART" id="SM00494">
    <property type="entry name" value="ChtBD2"/>
    <property type="match status" value="2"/>
</dbReference>
<evidence type="ECO:0000259" key="7">
    <source>
        <dbReference type="PROSITE" id="PS50940"/>
    </source>
</evidence>
<feature type="domain" description="Chitin-binding type-2" evidence="7">
    <location>
        <begin position="96"/>
        <end position="154"/>
    </location>
</feature>
<dbReference type="PROSITE" id="PS50940">
    <property type="entry name" value="CHIT_BIND_II"/>
    <property type="match status" value="2"/>
</dbReference>
<evidence type="ECO:0000313" key="9">
    <source>
        <dbReference type="RefSeq" id="XP_055879679.1"/>
    </source>
</evidence>
<dbReference type="Proteomes" id="UP001165740">
    <property type="component" value="Chromosome 3"/>
</dbReference>
<keyword evidence="5" id="KW-0325">Glycoprotein</keyword>